<dbReference type="Proteomes" id="UP000002675">
    <property type="component" value="Chromosome I"/>
</dbReference>
<feature type="signal peptide" evidence="1">
    <location>
        <begin position="1"/>
        <end position="36"/>
    </location>
</feature>
<dbReference type="InterPro" id="IPR032295">
    <property type="entry name" value="DUF4842"/>
</dbReference>
<organism evidence="3 4">
    <name type="scientific">Vibrio vulnificus (strain YJ016)</name>
    <dbReference type="NCBI Taxonomy" id="196600"/>
    <lineage>
        <taxon>Bacteria</taxon>
        <taxon>Pseudomonadati</taxon>
        <taxon>Pseudomonadota</taxon>
        <taxon>Gammaproteobacteria</taxon>
        <taxon>Vibrionales</taxon>
        <taxon>Vibrionaceae</taxon>
        <taxon>Vibrio</taxon>
    </lineage>
</organism>
<feature type="chain" id="PRO_5004289982" description="DUF4842 domain-containing protein" evidence="1">
    <location>
        <begin position="37"/>
        <end position="574"/>
    </location>
</feature>
<dbReference type="InterPro" id="IPR031025">
    <property type="entry name" value="LruC_dom"/>
</dbReference>
<dbReference type="HOGENOM" id="CLU_473942_0_0_6"/>
<evidence type="ECO:0000259" key="2">
    <source>
        <dbReference type="Pfam" id="PF16130"/>
    </source>
</evidence>
<name>Q7MMC8_VIBVY</name>
<keyword evidence="1" id="KW-0732">Signal</keyword>
<evidence type="ECO:0000256" key="1">
    <source>
        <dbReference type="SAM" id="SignalP"/>
    </source>
</evidence>
<protein>
    <recommendedName>
        <fullName evidence="2">DUF4842 domain-containing protein</fullName>
    </recommendedName>
</protein>
<gene>
    <name evidence="3" type="ordered locus">VV1144</name>
</gene>
<dbReference type="EMBL" id="BA000037">
    <property type="protein sequence ID" value="BAC93908.1"/>
    <property type="molecule type" value="Genomic_DNA"/>
</dbReference>
<feature type="domain" description="DUF4842" evidence="2">
    <location>
        <begin position="360"/>
        <end position="562"/>
    </location>
</feature>
<dbReference type="NCBIfam" id="TIGR04456">
    <property type="entry name" value="LruC_dom"/>
    <property type="match status" value="1"/>
</dbReference>
<dbReference type="eggNOG" id="COG3391">
    <property type="taxonomic scope" value="Bacteria"/>
</dbReference>
<evidence type="ECO:0000313" key="4">
    <source>
        <dbReference type="Proteomes" id="UP000002675"/>
    </source>
</evidence>
<dbReference type="STRING" id="672.VV93_v1c10620"/>
<evidence type="ECO:0000313" key="3">
    <source>
        <dbReference type="EMBL" id="BAC93908.1"/>
    </source>
</evidence>
<accession>Q7MMC8</accession>
<dbReference type="AlphaFoldDB" id="Q7MMC8"/>
<dbReference type="Pfam" id="PF16130">
    <property type="entry name" value="DUF4842"/>
    <property type="match status" value="1"/>
</dbReference>
<dbReference type="KEGG" id="vvy:VV1144"/>
<proteinExistence type="predicted"/>
<sequence length="574" mass="62396">MTLRLSRTRRINMKKTTIFWICAAPLSLIGHLAWSAATNDSQVVNGDGSVTVTQTVDENSSAPHYSSPGAYGFGIYSNANQDYGWQHSITLPDGAQVLEAKLTIYAYDVDSEAFHGENGEYDGVSVDGVQLNPGFLQGTNNTWSITEFSLPISSLADGLVNVYLDIDMNNGGWLTTLDYSLMTVTYLVTSNTPPSVPELSRSQGLSTNDDLVVSVVGPNPADPDGDSVSYNYRWFVDVGQGFFVDDEFAGKNNHTGPSVPAAQTNNGERWKVQVQAEDTNGLISDITEIEWPAIGDSDGDGVADANDYAPNDPTIAFYARTPTSGWYTLTYEDMWPFAGDYDLNDFVSHYAYEVYTNANNQITRLDFIGQAVARGAAVDNRFALSIAGIESADVSSLTRVVDGVSASMVAENGHSGELVFVVLESISTLLPGDANSEFYNTEMGDDRPVVDYSVSLILNSSMPPLASHTLNPFIFRAAQRGREVHLMNYPSSDLANQASFGQGVDATNTQAGEYYLTADGLPWALSIPTAWKHPYENIDSTLAYPQVVDWAESGGVSSTTWFNTWVKGKCWKCN</sequence>
<reference evidence="3 4" key="1">
    <citation type="journal article" date="2003" name="Genome Res.">
        <title>Comparative genome analysis of Vibrio vulnificus, a marine pathogen.</title>
        <authorList>
            <person name="Chen C.Y."/>
            <person name="Wu K.M."/>
            <person name="Chang Y.C."/>
            <person name="Chang C.H."/>
            <person name="Tsai H.C."/>
            <person name="Liao T.L."/>
            <person name="Liu Y.M."/>
            <person name="Chen H.J."/>
            <person name="Shen A.B."/>
            <person name="Li J.C."/>
            <person name="Su T.L."/>
            <person name="Shao C.P."/>
            <person name="Lee C.T."/>
            <person name="Hor L.I."/>
            <person name="Tsai S.F."/>
        </authorList>
    </citation>
    <scope>NUCLEOTIDE SEQUENCE [LARGE SCALE GENOMIC DNA]</scope>
    <source>
        <strain evidence="3 4">YJ016</strain>
    </source>
</reference>